<feature type="binding site" evidence="5">
    <location>
        <position position="62"/>
    </location>
    <ligand>
        <name>Mg(2+)</name>
        <dbReference type="ChEBI" id="CHEBI:18420"/>
        <label>2</label>
    </ligand>
</feature>
<keyword evidence="2 5" id="KW-0479">Metal-binding</keyword>
<organism evidence="6 7">
    <name type="scientific">Geochorda subterranea</name>
    <dbReference type="NCBI Taxonomy" id="3109564"/>
    <lineage>
        <taxon>Bacteria</taxon>
        <taxon>Bacillati</taxon>
        <taxon>Bacillota</taxon>
        <taxon>Limnochordia</taxon>
        <taxon>Limnochordales</taxon>
        <taxon>Geochordaceae</taxon>
        <taxon>Geochorda</taxon>
    </lineage>
</organism>
<keyword evidence="3 5" id="KW-0378">Hydrolase</keyword>
<evidence type="ECO:0000256" key="2">
    <source>
        <dbReference type="ARBA" id="ARBA00022723"/>
    </source>
</evidence>
<dbReference type="CDD" id="cd00412">
    <property type="entry name" value="pyrophosphatase"/>
    <property type="match status" value="1"/>
</dbReference>
<protein>
    <recommendedName>
        <fullName evidence="5">Inorganic pyrophosphatase</fullName>
        <ecNumber evidence="5">3.6.1.1</ecNumber>
    </recommendedName>
    <alternativeName>
        <fullName evidence="5">Pyrophosphate phospho-hydrolase</fullName>
        <shortName evidence="5">PPase</shortName>
    </alternativeName>
</protein>
<feature type="binding site" evidence="5">
    <location>
        <position position="131"/>
    </location>
    <ligand>
        <name>substrate</name>
    </ligand>
</feature>
<dbReference type="RefSeq" id="WP_324668551.1">
    <property type="nucleotide sequence ID" value="NZ_CP141614.1"/>
</dbReference>
<evidence type="ECO:0000313" key="6">
    <source>
        <dbReference type="EMBL" id="WRP14247.1"/>
    </source>
</evidence>
<keyword evidence="5" id="KW-0963">Cytoplasm</keyword>
<feature type="binding site" evidence="5">
    <location>
        <position position="35"/>
    </location>
    <ligand>
        <name>substrate</name>
    </ligand>
</feature>
<dbReference type="PANTHER" id="PTHR10286">
    <property type="entry name" value="INORGANIC PYROPHOSPHATASE"/>
    <property type="match status" value="1"/>
</dbReference>
<keyword evidence="7" id="KW-1185">Reference proteome</keyword>
<dbReference type="EC" id="3.6.1.1" evidence="5"/>
<evidence type="ECO:0000313" key="7">
    <source>
        <dbReference type="Proteomes" id="UP001333102"/>
    </source>
</evidence>
<accession>A0ABZ1BN70</accession>
<comment type="cofactor">
    <cofactor evidence="1 5">
        <name>Mg(2+)</name>
        <dbReference type="ChEBI" id="CHEBI:18420"/>
    </cofactor>
</comment>
<dbReference type="Pfam" id="PF00719">
    <property type="entry name" value="Pyrophosphatase"/>
    <property type="match status" value="1"/>
</dbReference>
<dbReference type="PROSITE" id="PS00387">
    <property type="entry name" value="PPASE"/>
    <property type="match status" value="1"/>
</dbReference>
<reference evidence="7" key="1">
    <citation type="submission" date="2023-12" db="EMBL/GenBank/DDBJ databases">
        <title>Novel isolates from deep terrestrial aquifers shed light on the physiology and ecology of the class Limnochordia.</title>
        <authorList>
            <person name="Karnachuk O.V."/>
            <person name="Lukina A.P."/>
            <person name="Avakyan M.R."/>
            <person name="Kadnikov V."/>
            <person name="Begmatov S."/>
            <person name="Beletsky A.V."/>
            <person name="Mardanov A.V."/>
            <person name="Ravin N.V."/>
        </authorList>
    </citation>
    <scope>NUCLEOTIDE SEQUENCE [LARGE SCALE GENOMIC DNA]</scope>
    <source>
        <strain evidence="7">LN</strain>
    </source>
</reference>
<feature type="binding site" evidence="5">
    <location>
        <position position="57"/>
    </location>
    <ligand>
        <name>Mg(2+)</name>
        <dbReference type="ChEBI" id="CHEBI:18420"/>
        <label>1</label>
    </ligand>
</feature>
<name>A0ABZ1BN70_9FIRM</name>
<sequence length="181" mass="20196">MAGLPESVLVVIEVPKGTQNKYEYDPATGRMVLNRVLYSPMYYPGEYGFVPDTLAEDGDPLDVLVISSIATFPGCAVPVRVLGALDMEDDKGPDTKVLGVVSVDPRLEEMDTLADVPHHFLREVEHFFKVYKELEGKPCIIRGWHDARHAWRLIVEARRRFLSGARDISSPSSVACGERPR</sequence>
<dbReference type="Gene3D" id="3.90.80.10">
    <property type="entry name" value="Inorganic pyrophosphatase"/>
    <property type="match status" value="1"/>
</dbReference>
<comment type="function">
    <text evidence="5">Catalyzes the hydrolysis of inorganic pyrophosphate (PPi) forming two phosphate ions.</text>
</comment>
<evidence type="ECO:0000256" key="5">
    <source>
        <dbReference type="HAMAP-Rule" id="MF_00209"/>
    </source>
</evidence>
<comment type="similarity">
    <text evidence="5">Belongs to the PPase family.</text>
</comment>
<evidence type="ECO:0000256" key="1">
    <source>
        <dbReference type="ARBA" id="ARBA00001946"/>
    </source>
</evidence>
<dbReference type="HAMAP" id="MF_00209">
    <property type="entry name" value="Inorganic_PPase"/>
    <property type="match status" value="1"/>
</dbReference>
<comment type="subunit">
    <text evidence="5">Homohexamer.</text>
</comment>
<dbReference type="InterPro" id="IPR036649">
    <property type="entry name" value="Pyrophosphatase_sf"/>
</dbReference>
<dbReference type="Proteomes" id="UP001333102">
    <property type="component" value="Chromosome"/>
</dbReference>
<comment type="subcellular location">
    <subcellularLocation>
        <location evidence="5">Cytoplasm</location>
    </subcellularLocation>
</comment>
<comment type="catalytic activity">
    <reaction evidence="5">
        <text>diphosphate + H2O = 2 phosphate + H(+)</text>
        <dbReference type="Rhea" id="RHEA:24576"/>
        <dbReference type="ChEBI" id="CHEBI:15377"/>
        <dbReference type="ChEBI" id="CHEBI:15378"/>
        <dbReference type="ChEBI" id="CHEBI:33019"/>
        <dbReference type="ChEBI" id="CHEBI:43474"/>
        <dbReference type="EC" id="3.6.1.1"/>
    </reaction>
</comment>
<proteinExistence type="inferred from homology"/>
<keyword evidence="4 5" id="KW-0460">Magnesium</keyword>
<dbReference type="EMBL" id="CP141614">
    <property type="protein sequence ID" value="WRP14247.1"/>
    <property type="molecule type" value="Genomic_DNA"/>
</dbReference>
<dbReference type="SUPFAM" id="SSF50324">
    <property type="entry name" value="Inorganic pyrophosphatase"/>
    <property type="match status" value="1"/>
</dbReference>
<dbReference type="InterPro" id="IPR008162">
    <property type="entry name" value="Pyrophosphatase"/>
</dbReference>
<evidence type="ECO:0000256" key="3">
    <source>
        <dbReference type="ARBA" id="ARBA00022801"/>
    </source>
</evidence>
<evidence type="ECO:0000256" key="4">
    <source>
        <dbReference type="ARBA" id="ARBA00022842"/>
    </source>
</evidence>
<feature type="binding site" evidence="5">
    <location>
        <position position="62"/>
    </location>
    <ligand>
        <name>Mg(2+)</name>
        <dbReference type="ChEBI" id="CHEBI:18420"/>
        <label>1</label>
    </ligand>
</feature>
<feature type="binding site" evidence="5">
    <location>
        <position position="94"/>
    </location>
    <ligand>
        <name>Mg(2+)</name>
        <dbReference type="ChEBI" id="CHEBI:18420"/>
        <label>1</label>
    </ligand>
</feature>
<gene>
    <name evidence="5" type="primary">ppa</name>
    <name evidence="6" type="ORF">VLY81_12605</name>
</gene>
<feature type="binding site" evidence="5">
    <location>
        <position position="47"/>
    </location>
    <ligand>
        <name>substrate</name>
    </ligand>
</feature>
<feature type="binding site" evidence="5">
    <location>
        <position position="21"/>
    </location>
    <ligand>
        <name>substrate</name>
    </ligand>
</feature>